<evidence type="ECO:0000313" key="3">
    <source>
        <dbReference type="Proteomes" id="UP000054560"/>
    </source>
</evidence>
<organism evidence="2 3">
    <name type="scientific">Sphaeroforma arctica JP610</name>
    <dbReference type="NCBI Taxonomy" id="667725"/>
    <lineage>
        <taxon>Eukaryota</taxon>
        <taxon>Ichthyosporea</taxon>
        <taxon>Ichthyophonida</taxon>
        <taxon>Sphaeroforma</taxon>
    </lineage>
</organism>
<dbReference type="EMBL" id="KQ243502">
    <property type="protein sequence ID" value="KNC75647.1"/>
    <property type="molecule type" value="Genomic_DNA"/>
</dbReference>
<feature type="compositionally biased region" description="Basic residues" evidence="1">
    <location>
        <begin position="1017"/>
        <end position="1031"/>
    </location>
</feature>
<dbReference type="GeneID" id="25912336"/>
<feature type="compositionally biased region" description="Low complexity" evidence="1">
    <location>
        <begin position="89"/>
        <end position="102"/>
    </location>
</feature>
<accession>A0A0L0FFU7</accession>
<feature type="compositionally biased region" description="Low complexity" evidence="1">
    <location>
        <begin position="246"/>
        <end position="265"/>
    </location>
</feature>
<dbReference type="Proteomes" id="UP000054560">
    <property type="component" value="Unassembled WGS sequence"/>
</dbReference>
<feature type="compositionally biased region" description="Low complexity" evidence="1">
    <location>
        <begin position="570"/>
        <end position="590"/>
    </location>
</feature>
<dbReference type="RefSeq" id="XP_014149549.1">
    <property type="nucleotide sequence ID" value="XM_014294074.1"/>
</dbReference>
<feature type="region of interest" description="Disordered" evidence="1">
    <location>
        <begin position="570"/>
        <end position="622"/>
    </location>
</feature>
<reference evidence="2 3" key="1">
    <citation type="submission" date="2011-02" db="EMBL/GenBank/DDBJ databases">
        <title>The Genome Sequence of Sphaeroforma arctica JP610.</title>
        <authorList>
            <consortium name="The Broad Institute Genome Sequencing Platform"/>
            <person name="Russ C."/>
            <person name="Cuomo C."/>
            <person name="Young S.K."/>
            <person name="Zeng Q."/>
            <person name="Gargeya S."/>
            <person name="Alvarado L."/>
            <person name="Berlin A."/>
            <person name="Chapman S.B."/>
            <person name="Chen Z."/>
            <person name="Freedman E."/>
            <person name="Gellesch M."/>
            <person name="Goldberg J."/>
            <person name="Griggs A."/>
            <person name="Gujja S."/>
            <person name="Heilman E."/>
            <person name="Heiman D."/>
            <person name="Howarth C."/>
            <person name="Mehta T."/>
            <person name="Neiman D."/>
            <person name="Pearson M."/>
            <person name="Roberts A."/>
            <person name="Saif S."/>
            <person name="Shea T."/>
            <person name="Shenoy N."/>
            <person name="Sisk P."/>
            <person name="Stolte C."/>
            <person name="Sykes S."/>
            <person name="White J."/>
            <person name="Yandava C."/>
            <person name="Burger G."/>
            <person name="Gray M.W."/>
            <person name="Holland P.W.H."/>
            <person name="King N."/>
            <person name="Lang F.B.F."/>
            <person name="Roger A.J."/>
            <person name="Ruiz-Trillo I."/>
            <person name="Haas B."/>
            <person name="Nusbaum C."/>
            <person name="Birren B."/>
        </authorList>
    </citation>
    <scope>NUCLEOTIDE SEQUENCE [LARGE SCALE GENOMIC DNA]</scope>
    <source>
        <strain evidence="2 3">JP610</strain>
    </source>
</reference>
<feature type="compositionally biased region" description="Polar residues" evidence="1">
    <location>
        <begin position="611"/>
        <end position="622"/>
    </location>
</feature>
<evidence type="ECO:0000256" key="1">
    <source>
        <dbReference type="SAM" id="MobiDB-lite"/>
    </source>
</evidence>
<feature type="region of interest" description="Disordered" evidence="1">
    <location>
        <begin position="1006"/>
        <end position="1047"/>
    </location>
</feature>
<protein>
    <submittedName>
        <fullName evidence="2">Uncharacterized protein</fullName>
    </submittedName>
</protein>
<feature type="non-terminal residue" evidence="2">
    <location>
        <position position="1135"/>
    </location>
</feature>
<evidence type="ECO:0000313" key="2">
    <source>
        <dbReference type="EMBL" id="KNC75647.1"/>
    </source>
</evidence>
<gene>
    <name evidence="2" type="ORF">SARC_11832</name>
</gene>
<dbReference type="AlphaFoldDB" id="A0A0L0FFU7"/>
<proteinExistence type="predicted"/>
<feature type="region of interest" description="Disordered" evidence="1">
    <location>
        <begin position="244"/>
        <end position="272"/>
    </location>
</feature>
<sequence>MDRTSMFTNNPAEIDTWLNSLGTDTPTHTHTHTSQHTQVAAVAMLEDALLQAYTDPYVYFDRLVEMMNTLADTNSPTNTQTEERDLQHTPSTTRTSTGTSTSMQRPETAKEGVSAVCVPVLTPMLQAYERMDSGDTPFGPLLLVVLNRFAKKHNTETPEDTSAVATFVMNALADMAGSGVPLTALSVAIEDMLQGLTPVNEDAMRVLQAVKLSLFAHCCSVMCVPGTAPPLQPHAHTHTLSPMPYSTSTGTADDTHAHTTTTTTTPHTRAGASNPLEAHTDVCADVESVATLVPSCVQALRDLPIATAFARVFDSVYAPTHYQPHTTTLRHTHAHTHAMLYHVLERSTRLATRNCARMCERIMSRVRIVAAVAYPLKGHTLTARDRAVYEHGQLYRSVHHGLVQWCLLLLHCLCAKSSDACRVTLTHPVVMALFSSVLPGIGGDVATAEEGASIAASVGVIMTDHLRHAQTRTHTHAHTFDNQIDPQRAQSVSEEDDVLQPLVGEAVAQMLEWIEWMTHHPAQPLAGSVLDVLRLLSSLVEMFGTYGRVPRSEVLLSKLLHLPLEAFSTPSTSTIHTHTHTQPSTQTPTSKRTNTHADTKASKRRRLNHTPAHTSNATRPSAANAESAQCAFLVQLLSVLARVTDMPAHGTQRLLRLLCTQPQASASIEAALSQMLKETGDHAQYRFAFVAVEAEANWFAQLLHSERTSAEGVHVLTTCTRFNYDCVRRLETSVLARGSSPSLRSELFSPLWCQYLHHKALAESAIPDHVFNTLLTAVTQRYMQRDQPDLSDADAQLFSRLVENALLDESNARHAAITAILLAQFNPDQSEHAVNQWELLVGYFAVLVASRGCSEASVLVCEREVLRVVLTCTNAYSHTTNDTTLEIAFRAVQLATQCLGRLRLQSGTYVAVAMATARESLVDSLVISQPDLSGDHVRCAHDFIRHSLPQNADKTAVINSSQSDGGVLTSFGAMYTRLLQHPQLQHALAPSSLGVERDNGPKNRSGIGHIPEGTRMAHTHKRTSSLRRKSGAVRTAMGTATSEDDAKPTASAARVPVLALAVCLARACATTDLSAEQLRVFLPTYTATLAPSDQLVTQLIQHYELRGISLGHIAYVWGSQYEDARAFADTMGQIG</sequence>
<name>A0A0L0FFU7_9EUKA</name>
<feature type="region of interest" description="Disordered" evidence="1">
    <location>
        <begin position="72"/>
        <end position="110"/>
    </location>
</feature>
<keyword evidence="3" id="KW-1185">Reference proteome</keyword>